<feature type="transmembrane region" description="Helical" evidence="1">
    <location>
        <begin position="28"/>
        <end position="51"/>
    </location>
</feature>
<dbReference type="RefSeq" id="WP_406693431.1">
    <property type="nucleotide sequence ID" value="NZ_CP155447.1"/>
</dbReference>
<protein>
    <submittedName>
        <fullName evidence="3">Acyltransferase</fullName>
        <ecNumber evidence="3">2.3.-.-</ecNumber>
    </submittedName>
</protein>
<feature type="transmembrane region" description="Helical" evidence="1">
    <location>
        <begin position="280"/>
        <end position="302"/>
    </location>
</feature>
<evidence type="ECO:0000313" key="3">
    <source>
        <dbReference type="EMBL" id="XBH00760.1"/>
    </source>
</evidence>
<dbReference type="InterPro" id="IPR050879">
    <property type="entry name" value="Acyltransferase_3"/>
</dbReference>
<keyword evidence="3" id="KW-0012">Acyltransferase</keyword>
<feature type="transmembrane region" description="Helical" evidence="1">
    <location>
        <begin position="136"/>
        <end position="164"/>
    </location>
</feature>
<feature type="transmembrane region" description="Helical" evidence="1">
    <location>
        <begin position="71"/>
        <end position="89"/>
    </location>
</feature>
<keyword evidence="3" id="KW-0808">Transferase</keyword>
<keyword evidence="1" id="KW-1133">Transmembrane helix</keyword>
<dbReference type="PANTHER" id="PTHR23028">
    <property type="entry name" value="ACETYLTRANSFERASE"/>
    <property type="match status" value="1"/>
</dbReference>
<reference evidence="3" key="1">
    <citation type="submission" date="2024-05" db="EMBL/GenBank/DDBJ databases">
        <title>Planctomycetes of the genus Singulisphaera possess chitinolytic capabilities.</title>
        <authorList>
            <person name="Ivanova A."/>
        </authorList>
    </citation>
    <scope>NUCLEOTIDE SEQUENCE</scope>
    <source>
        <strain evidence="3">Ch08T</strain>
    </source>
</reference>
<accession>A0AAU7C6J2</accession>
<proteinExistence type="predicted"/>
<dbReference type="AlphaFoldDB" id="A0AAU7C6J2"/>
<feature type="transmembrane region" description="Helical" evidence="1">
    <location>
        <begin position="308"/>
        <end position="329"/>
    </location>
</feature>
<dbReference type="PANTHER" id="PTHR23028:SF53">
    <property type="entry name" value="ACYL_TRANSF_3 DOMAIN-CONTAINING PROTEIN"/>
    <property type="match status" value="1"/>
</dbReference>
<sequence>MRRITELDAIRGLAAMAVMIYHLKPQAFALHGVRVDLFLVLSGYLLSSIILKKGGGARFLFTFSIRRWLRIWPIYFIVLIFLILVNPYLGKPFPMDGLPYYMTFTQNVTRYWSDSTPAFNWYFEHTWSLAIEEQFFLFWPLLVVLVGRWPLVPISVALVILSVVMRSLGFHWWLLLARCDGFAFGALLAVIFINREQVERHREKIQLGFSLTSLFAVGFALATTTATLGMDFSEMSLLPSLMVLSWNLLYFGLIGLVILNTGHPSLRILRDARLGYLGKVSYGIYLFHSFVFIVLWSAARYLKLGEPLWLDGVKIGLTIALASISWHWIEQPIANLKDRFRYGTPHPSNQPLNAPQLHGARA</sequence>
<evidence type="ECO:0000259" key="2">
    <source>
        <dbReference type="Pfam" id="PF01757"/>
    </source>
</evidence>
<organism evidence="3">
    <name type="scientific">Singulisphaera sp. Ch08</name>
    <dbReference type="NCBI Taxonomy" id="3120278"/>
    <lineage>
        <taxon>Bacteria</taxon>
        <taxon>Pseudomonadati</taxon>
        <taxon>Planctomycetota</taxon>
        <taxon>Planctomycetia</taxon>
        <taxon>Isosphaerales</taxon>
        <taxon>Isosphaeraceae</taxon>
        <taxon>Singulisphaera</taxon>
    </lineage>
</organism>
<keyword evidence="1" id="KW-0812">Transmembrane</keyword>
<dbReference type="GO" id="GO:0016747">
    <property type="term" value="F:acyltransferase activity, transferring groups other than amino-acyl groups"/>
    <property type="evidence" value="ECO:0007669"/>
    <property type="project" value="InterPro"/>
</dbReference>
<feature type="domain" description="Acyltransferase 3" evidence="2">
    <location>
        <begin position="5"/>
        <end position="324"/>
    </location>
</feature>
<dbReference type="EC" id="2.3.-.-" evidence="3"/>
<feature type="transmembrane region" description="Helical" evidence="1">
    <location>
        <begin position="205"/>
        <end position="225"/>
    </location>
</feature>
<feature type="transmembrane region" description="Helical" evidence="1">
    <location>
        <begin position="170"/>
        <end position="193"/>
    </location>
</feature>
<dbReference type="EMBL" id="CP155447">
    <property type="protein sequence ID" value="XBH00760.1"/>
    <property type="molecule type" value="Genomic_DNA"/>
</dbReference>
<dbReference type="GO" id="GO:0009103">
    <property type="term" value="P:lipopolysaccharide biosynthetic process"/>
    <property type="evidence" value="ECO:0007669"/>
    <property type="project" value="TreeGrafter"/>
</dbReference>
<keyword evidence="1" id="KW-0472">Membrane</keyword>
<dbReference type="InterPro" id="IPR002656">
    <property type="entry name" value="Acyl_transf_3_dom"/>
</dbReference>
<dbReference type="GO" id="GO:0016020">
    <property type="term" value="C:membrane"/>
    <property type="evidence" value="ECO:0007669"/>
    <property type="project" value="TreeGrafter"/>
</dbReference>
<name>A0AAU7C6J2_9BACT</name>
<gene>
    <name evidence="3" type="ORF">V5E97_20615</name>
</gene>
<evidence type="ECO:0000256" key="1">
    <source>
        <dbReference type="SAM" id="Phobius"/>
    </source>
</evidence>
<feature type="transmembrane region" description="Helical" evidence="1">
    <location>
        <begin position="237"/>
        <end position="259"/>
    </location>
</feature>
<dbReference type="Pfam" id="PF01757">
    <property type="entry name" value="Acyl_transf_3"/>
    <property type="match status" value="1"/>
</dbReference>